<evidence type="ECO:0000259" key="6">
    <source>
        <dbReference type="Pfam" id="PF02826"/>
    </source>
</evidence>
<dbReference type="InterPro" id="IPR029752">
    <property type="entry name" value="D-isomer_DH_CS1"/>
</dbReference>
<evidence type="ECO:0000313" key="8">
    <source>
        <dbReference type="Proteomes" id="UP000266258"/>
    </source>
</evidence>
<dbReference type="PANTHER" id="PTHR43026">
    <property type="entry name" value="2-HYDROXYACID DEHYDROGENASE HOMOLOG 1-RELATED"/>
    <property type="match status" value="1"/>
</dbReference>
<evidence type="ECO:0000313" key="7">
    <source>
        <dbReference type="EMBL" id="RIY33556.1"/>
    </source>
</evidence>
<dbReference type="InterPro" id="IPR029753">
    <property type="entry name" value="D-isomer_DH_CS"/>
</dbReference>
<dbReference type="InterPro" id="IPR006139">
    <property type="entry name" value="D-isomer_2_OHA_DH_cat_dom"/>
</dbReference>
<dbReference type="SUPFAM" id="SSF51735">
    <property type="entry name" value="NAD(P)-binding Rossmann-fold domains"/>
    <property type="match status" value="1"/>
</dbReference>
<dbReference type="Pfam" id="PF02826">
    <property type="entry name" value="2-Hacid_dh_C"/>
    <property type="match status" value="1"/>
</dbReference>
<dbReference type="OrthoDB" id="9805416at2"/>
<proteinExistence type="inferred from homology"/>
<dbReference type="InterPro" id="IPR058205">
    <property type="entry name" value="D-LDH-like"/>
</dbReference>
<dbReference type="SUPFAM" id="SSF52283">
    <property type="entry name" value="Formate/glycerate dehydrogenase catalytic domain-like"/>
    <property type="match status" value="1"/>
</dbReference>
<keyword evidence="8" id="KW-1185">Reference proteome</keyword>
<dbReference type="InterPro" id="IPR036291">
    <property type="entry name" value="NAD(P)-bd_dom_sf"/>
</dbReference>
<evidence type="ECO:0000256" key="3">
    <source>
        <dbReference type="ARBA" id="ARBA00023027"/>
    </source>
</evidence>
<dbReference type="AlphaFoldDB" id="A0A3A1Y8B8"/>
<dbReference type="PROSITE" id="PS00065">
    <property type="entry name" value="D_2_HYDROXYACID_DH_1"/>
    <property type="match status" value="1"/>
</dbReference>
<dbReference type="EMBL" id="NRJH01000013">
    <property type="protein sequence ID" value="RIY33556.1"/>
    <property type="molecule type" value="Genomic_DNA"/>
</dbReference>
<sequence>MNITLFSSKSYDQEFFDKVNVEGGFNYNISYVEQRLDINTVNLLAEGQQDVVCIFVNDDASRPVLEALSAKGVKIVALRCAGFNNVDLEAAKELGFQVVRVPAYSPESVAEHAAALLFTLNRNTHKAYDRTRNANFNLENLTGICLYGKTAGVIGTGKIGLAMIRILRGLGMKVVCYDPFVNQAAIDAGAEYVELDALYQASDVISVHCPLFKENTHFLNKEAFAKMKDGVILVNSSRGGLLHTEDALDALASGKLRGLGLDVYEKESALFFKDLSNEVISDDLFTRLIMNPRVLLTGHQAFLTEEALTSISNTTLSNIKEVVETGKATNTVLN</sequence>
<dbReference type="PANTHER" id="PTHR43026:SF1">
    <property type="entry name" value="2-HYDROXYACID DEHYDROGENASE HOMOLOG 1-RELATED"/>
    <property type="match status" value="1"/>
</dbReference>
<dbReference type="RefSeq" id="WP_119496501.1">
    <property type="nucleotide sequence ID" value="NZ_NRJH01000013.1"/>
</dbReference>
<dbReference type="GO" id="GO:0008720">
    <property type="term" value="F:D-lactate dehydrogenase (NAD+) activity"/>
    <property type="evidence" value="ECO:0007669"/>
    <property type="project" value="UniProtKB-EC"/>
</dbReference>
<keyword evidence="2 4" id="KW-0560">Oxidoreductase</keyword>
<evidence type="ECO:0000256" key="2">
    <source>
        <dbReference type="ARBA" id="ARBA00023002"/>
    </source>
</evidence>
<dbReference type="Gene3D" id="3.40.50.720">
    <property type="entry name" value="NAD(P)-binding Rossmann-like Domain"/>
    <property type="match status" value="2"/>
</dbReference>
<comment type="caution">
    <text evidence="7">The sequence shown here is derived from an EMBL/GenBank/DDBJ whole genome shotgun (WGS) entry which is preliminary data.</text>
</comment>
<keyword evidence="3" id="KW-0520">NAD</keyword>
<dbReference type="Pfam" id="PF00389">
    <property type="entry name" value="2-Hacid_dh"/>
    <property type="match status" value="1"/>
</dbReference>
<feature type="domain" description="D-isomer specific 2-hydroxyacid dehydrogenase NAD-binding" evidence="6">
    <location>
        <begin position="115"/>
        <end position="301"/>
    </location>
</feature>
<evidence type="ECO:0000256" key="1">
    <source>
        <dbReference type="ARBA" id="ARBA00005854"/>
    </source>
</evidence>
<dbReference type="Proteomes" id="UP000266258">
    <property type="component" value="Unassembled WGS sequence"/>
</dbReference>
<dbReference type="GO" id="GO:0051287">
    <property type="term" value="F:NAD binding"/>
    <property type="evidence" value="ECO:0007669"/>
    <property type="project" value="InterPro"/>
</dbReference>
<evidence type="ECO:0000256" key="4">
    <source>
        <dbReference type="RuleBase" id="RU003719"/>
    </source>
</evidence>
<evidence type="ECO:0000259" key="5">
    <source>
        <dbReference type="Pfam" id="PF00389"/>
    </source>
</evidence>
<name>A0A3A1Y8B8_9GAMM</name>
<organism evidence="7 8">
    <name type="scientific">Psittacicella melopsittaci</name>
    <dbReference type="NCBI Taxonomy" id="2028576"/>
    <lineage>
        <taxon>Bacteria</taxon>
        <taxon>Pseudomonadati</taxon>
        <taxon>Pseudomonadota</taxon>
        <taxon>Gammaproteobacteria</taxon>
        <taxon>Pasteurellales</taxon>
        <taxon>Psittacicellaceae</taxon>
        <taxon>Psittacicella</taxon>
    </lineage>
</organism>
<dbReference type="PROSITE" id="PS00670">
    <property type="entry name" value="D_2_HYDROXYACID_DH_2"/>
    <property type="match status" value="1"/>
</dbReference>
<gene>
    <name evidence="7" type="ORF">CJP74_01445</name>
</gene>
<dbReference type="CDD" id="cd12183">
    <property type="entry name" value="LDH_like_2"/>
    <property type="match status" value="1"/>
</dbReference>
<comment type="similarity">
    <text evidence="1 4">Belongs to the D-isomer specific 2-hydroxyacid dehydrogenase family.</text>
</comment>
<reference evidence="7 8" key="1">
    <citation type="submission" date="2017-08" db="EMBL/GenBank/DDBJ databases">
        <title>Reclassification of Bisgaard taxon 37 and 44.</title>
        <authorList>
            <person name="Christensen H."/>
        </authorList>
    </citation>
    <scope>NUCLEOTIDE SEQUENCE [LARGE SCALE GENOMIC DNA]</scope>
    <source>
        <strain evidence="7 8">B96_4</strain>
    </source>
</reference>
<accession>A0A3A1Y8B8</accession>
<feature type="domain" description="D-isomer specific 2-hydroxyacid dehydrogenase catalytic" evidence="5">
    <location>
        <begin position="5"/>
        <end position="332"/>
    </location>
</feature>
<protein>
    <submittedName>
        <fullName evidence="7">2-hydroxyacid dehydrogenase</fullName>
        <ecNumber evidence="7">1.1.1.28</ecNumber>
    </submittedName>
</protein>
<dbReference type="EC" id="1.1.1.28" evidence="7"/>
<dbReference type="InterPro" id="IPR006140">
    <property type="entry name" value="D-isomer_DH_NAD-bd"/>
</dbReference>